<proteinExistence type="predicted"/>
<dbReference type="Proteomes" id="UP000217265">
    <property type="component" value="Chromosome"/>
</dbReference>
<dbReference type="GO" id="GO:0022857">
    <property type="term" value="F:transmembrane transporter activity"/>
    <property type="evidence" value="ECO:0007669"/>
    <property type="project" value="InterPro"/>
</dbReference>
<comment type="subcellular location">
    <subcellularLocation>
        <location evidence="1">Cell membrane</location>
        <topology evidence="1">Multi-pass membrane protein</topology>
    </subcellularLocation>
</comment>
<dbReference type="KEGG" id="vbh:CMV30_04605"/>
<keyword evidence="6 11" id="KW-0812">Transmembrane</keyword>
<dbReference type="Pfam" id="PF02653">
    <property type="entry name" value="BPD_transp_2"/>
    <property type="match status" value="1"/>
</dbReference>
<feature type="transmembrane region" description="Helical" evidence="11">
    <location>
        <begin position="259"/>
        <end position="279"/>
    </location>
</feature>
<keyword evidence="7 11" id="KW-1133">Transmembrane helix</keyword>
<evidence type="ECO:0000256" key="10">
    <source>
        <dbReference type="ARBA" id="ARBA00039382"/>
    </source>
</evidence>
<evidence type="ECO:0000313" key="13">
    <source>
        <dbReference type="Proteomes" id="UP000217265"/>
    </source>
</evidence>
<feature type="transmembrane region" description="Helical" evidence="11">
    <location>
        <begin position="87"/>
        <end position="106"/>
    </location>
</feature>
<comment type="function">
    <text evidence="9">Part of the ABC transporter complex LsrABCD involved in autoinducer 2 (AI-2) import. Probably responsible for the translocation of the substrate across the membrane.</text>
</comment>
<evidence type="ECO:0000256" key="5">
    <source>
        <dbReference type="ARBA" id="ARBA00022519"/>
    </source>
</evidence>
<dbReference type="EMBL" id="CP023344">
    <property type="protein sequence ID" value="ATC63294.1"/>
    <property type="molecule type" value="Genomic_DNA"/>
</dbReference>
<dbReference type="PANTHER" id="PTHR32196:SF29">
    <property type="entry name" value="AUTOINDUCER 2 IMPORT SYSTEM PERMEASE PROTEIN LSRC"/>
    <property type="match status" value="1"/>
</dbReference>
<evidence type="ECO:0000256" key="4">
    <source>
        <dbReference type="ARBA" id="ARBA00022475"/>
    </source>
</evidence>
<dbReference type="GO" id="GO:0005886">
    <property type="term" value="C:plasma membrane"/>
    <property type="evidence" value="ECO:0007669"/>
    <property type="project" value="UniProtKB-SubCell"/>
</dbReference>
<comment type="subunit">
    <text evidence="2">The complex is composed of two ATP-binding proteins (LsrA), two transmembrane proteins (LsrC and LsrD) and a solute-binding protein (LsrB).</text>
</comment>
<evidence type="ECO:0000256" key="1">
    <source>
        <dbReference type="ARBA" id="ARBA00004651"/>
    </source>
</evidence>
<accession>A0A290Q467</accession>
<evidence type="ECO:0000256" key="2">
    <source>
        <dbReference type="ARBA" id="ARBA00011262"/>
    </source>
</evidence>
<evidence type="ECO:0000256" key="11">
    <source>
        <dbReference type="SAM" id="Phobius"/>
    </source>
</evidence>
<keyword evidence="5" id="KW-0997">Cell inner membrane</keyword>
<feature type="transmembrane region" description="Helical" evidence="11">
    <location>
        <begin position="48"/>
        <end position="75"/>
    </location>
</feature>
<sequence length="311" mass="31852">MSLGKRELALLAAIAVLFALPLFGVSGFYTLGNLRNLVIDNLPVLIAAIGMTIVIVAAQIDISIGSVFAVCGALAGLAAKAGLPMPLVVLTTVAAGAAFGGLNGLLVSRFGIPAIITTLGTMVILRNAIIRATGGDWIQDLPSSFQWFGLGQQTAQPLYIASALILFALFAWALRNTSAGRSFYAVGCDHEASRRIGLNPPNVVLAAFVLMGALTAAAALLNFTRYPTIETNAGLGLELKVIAAVVVGGTAITGGRGSLFGTLLGVILLGAIGTVFTFLHVNPAWEKAIQGAIILAAVVSDTALGKKEAAT</sequence>
<reference evidence="12 13" key="1">
    <citation type="submission" date="2017-09" db="EMBL/GenBank/DDBJ databases">
        <title>Complete genome sequence of Verrucomicrobial strain HZ-65, isolated from freshwater.</title>
        <authorList>
            <person name="Choi A."/>
        </authorList>
    </citation>
    <scope>NUCLEOTIDE SEQUENCE [LARGE SCALE GENOMIC DNA]</scope>
    <source>
        <strain evidence="12 13">HZ-65</strain>
    </source>
</reference>
<feature type="transmembrane region" description="Helical" evidence="11">
    <location>
        <begin position="157"/>
        <end position="174"/>
    </location>
</feature>
<keyword evidence="8 11" id="KW-0472">Membrane</keyword>
<name>A0A290Q467_9BACT</name>
<evidence type="ECO:0000256" key="6">
    <source>
        <dbReference type="ARBA" id="ARBA00022692"/>
    </source>
</evidence>
<gene>
    <name evidence="12" type="ORF">CMV30_04605</name>
</gene>
<evidence type="ECO:0000256" key="7">
    <source>
        <dbReference type="ARBA" id="ARBA00022989"/>
    </source>
</evidence>
<organism evidence="12 13">
    <name type="scientific">Nibricoccus aquaticus</name>
    <dbReference type="NCBI Taxonomy" id="2576891"/>
    <lineage>
        <taxon>Bacteria</taxon>
        <taxon>Pseudomonadati</taxon>
        <taxon>Verrucomicrobiota</taxon>
        <taxon>Opitutia</taxon>
        <taxon>Opitutales</taxon>
        <taxon>Opitutaceae</taxon>
        <taxon>Nibricoccus</taxon>
    </lineage>
</organism>
<dbReference type="PANTHER" id="PTHR32196">
    <property type="entry name" value="ABC TRANSPORTER PERMEASE PROTEIN YPHD-RELATED-RELATED"/>
    <property type="match status" value="1"/>
</dbReference>
<keyword evidence="4" id="KW-1003">Cell membrane</keyword>
<evidence type="ECO:0000256" key="3">
    <source>
        <dbReference type="ARBA" id="ARBA00022448"/>
    </source>
</evidence>
<dbReference type="CDD" id="cd06579">
    <property type="entry name" value="TM_PBP1_transp_AraH_like"/>
    <property type="match status" value="1"/>
</dbReference>
<keyword evidence="13" id="KW-1185">Reference proteome</keyword>
<evidence type="ECO:0000256" key="9">
    <source>
        <dbReference type="ARBA" id="ARBA00025439"/>
    </source>
</evidence>
<evidence type="ECO:0000313" key="12">
    <source>
        <dbReference type="EMBL" id="ATC63294.1"/>
    </source>
</evidence>
<dbReference type="OrthoDB" id="192433at2"/>
<keyword evidence="3" id="KW-0813">Transport</keyword>
<evidence type="ECO:0000256" key="8">
    <source>
        <dbReference type="ARBA" id="ARBA00023136"/>
    </source>
</evidence>
<feature type="transmembrane region" description="Helical" evidence="11">
    <location>
        <begin position="235"/>
        <end position="253"/>
    </location>
</feature>
<feature type="transmembrane region" description="Helical" evidence="11">
    <location>
        <begin position="203"/>
        <end position="223"/>
    </location>
</feature>
<dbReference type="InterPro" id="IPR001851">
    <property type="entry name" value="ABC_transp_permease"/>
</dbReference>
<protein>
    <recommendedName>
        <fullName evidence="10">Autoinducer 2 import system permease protein LsrC</fullName>
    </recommendedName>
</protein>
<dbReference type="AlphaFoldDB" id="A0A290Q467"/>
<dbReference type="RefSeq" id="WP_096054926.1">
    <property type="nucleotide sequence ID" value="NZ_CP023344.1"/>
</dbReference>
<feature type="transmembrane region" description="Helical" evidence="11">
    <location>
        <begin position="112"/>
        <end position="129"/>
    </location>
</feature>